<evidence type="ECO:0000313" key="2">
    <source>
        <dbReference type="Proteomes" id="UP001732700"/>
    </source>
</evidence>
<sequence>MDVPAQSNRAGCSGSIGSPSDDPYGVATMMNFDGYSELCSSPSLTDQLFSLLNDSSTHQMFAMWSSLGSSPRASGSSEDMQLDAFSSGPGLQKTDLVPLANPAETGRVAKSSGELGSDGDLQQGSTSLVPRPVSSNLLAERMLMALNLFRESLGGGVLAQVWMPVEQEGHVVLSTCEQPFLLDQALAGYREVSRHFVFSAKEETGLHPGLPGRVFISGVPEWTSNVLYYSKPEYLRMEYAVHHDVRGSLAMPIYDPSKGCCCAVLELITKNEKPDFDAEMDNLRQALQAVNLNTTRDSSNGKFYSEKQKAAFTEILDVLRAICHAHMLPLALTWVPTSDGSHDGHVVGQESVLDSRSGKAMLSIHKSACYVNDPKMQGFFHACAESHLEKGQGIVGRALKSNLPFFSPNIREYSIKDYPLAHHARKFGLLAAVAIRLRSTYTGDDDYILEFFLPVNCTGSEEQQMLLNNLSSTMQRICKSLRTVSEAEVDKVDACTTVMSKTTSGSCLPTGHSESSSHCDQPVTEKAFQDLSLVDKQGDTAEQSSSARLSEKKRTTAEKNIGIDVLRKYFSGSLKDAAKSLGVCPTTLKRICRQHGISRWPSRKINKVNRSLKKIQTVINSVHGVDSSLQYDPASGSLVPAASLPEKMPFPSPEALSSPSVGKSADEKSVPKSEQGYSSPEGWERESCQLQLLDAQKGEGNEFHMQTSNYSGSGNHASYGTTVVHHLNSEGTQEPLYPTGVAGSLLQKEPGCVDPSVSFRPSTETTEDQTVGRNSPSLQQEEDIAMFGYHEGREHTHPCTSGMTDSSSGSASSHPTFKKNPARPLTDKNSPALTVKATYNGDTVRFKFVPSLGWYHLLDEIAKRFKLCTGVFQVKYKDDEDEWVIMANESDLQECVDVMDSMGTRNVKLQVRDLPCLISSSGSSSCLQQAGHNS</sequence>
<proteinExistence type="predicted"/>
<reference evidence="1" key="2">
    <citation type="submission" date="2025-09" db="UniProtKB">
        <authorList>
            <consortium name="EnsemblPlants"/>
        </authorList>
    </citation>
    <scope>IDENTIFICATION</scope>
</reference>
<dbReference type="Proteomes" id="UP001732700">
    <property type="component" value="Chromosome 2C"/>
</dbReference>
<reference evidence="1" key="1">
    <citation type="submission" date="2021-05" db="EMBL/GenBank/DDBJ databases">
        <authorList>
            <person name="Scholz U."/>
            <person name="Mascher M."/>
            <person name="Fiebig A."/>
        </authorList>
    </citation>
    <scope>NUCLEOTIDE SEQUENCE [LARGE SCALE GENOMIC DNA]</scope>
</reference>
<protein>
    <submittedName>
        <fullName evidence="1">Uncharacterized protein</fullName>
    </submittedName>
</protein>
<evidence type="ECO:0000313" key="1">
    <source>
        <dbReference type="EnsemblPlants" id="AVESA.00010b.r2.2CG0307370.1.CDS"/>
    </source>
</evidence>
<name>A0ACD5USV8_AVESA</name>
<dbReference type="EnsemblPlants" id="AVESA.00010b.r2.2CG0307370.1">
    <property type="protein sequence ID" value="AVESA.00010b.r2.2CG0307370.1.CDS"/>
    <property type="gene ID" value="AVESA.00010b.r2.2CG0307370"/>
</dbReference>
<keyword evidence="2" id="KW-1185">Reference proteome</keyword>
<organism evidence="1 2">
    <name type="scientific">Avena sativa</name>
    <name type="common">Oat</name>
    <dbReference type="NCBI Taxonomy" id="4498"/>
    <lineage>
        <taxon>Eukaryota</taxon>
        <taxon>Viridiplantae</taxon>
        <taxon>Streptophyta</taxon>
        <taxon>Embryophyta</taxon>
        <taxon>Tracheophyta</taxon>
        <taxon>Spermatophyta</taxon>
        <taxon>Magnoliopsida</taxon>
        <taxon>Liliopsida</taxon>
        <taxon>Poales</taxon>
        <taxon>Poaceae</taxon>
        <taxon>BOP clade</taxon>
        <taxon>Pooideae</taxon>
        <taxon>Poodae</taxon>
        <taxon>Poeae</taxon>
        <taxon>Poeae Chloroplast Group 1 (Aveneae type)</taxon>
        <taxon>Aveninae</taxon>
        <taxon>Avena</taxon>
    </lineage>
</organism>
<accession>A0ACD5USV8</accession>